<organism evidence="4 5">
    <name type="scientific">candidate division WWE3 bacterium CG08_land_8_20_14_0_20_41_10</name>
    <dbReference type="NCBI Taxonomy" id="1975085"/>
    <lineage>
        <taxon>Bacteria</taxon>
        <taxon>Katanobacteria</taxon>
    </lineage>
</organism>
<evidence type="ECO:0000259" key="3">
    <source>
        <dbReference type="PROSITE" id="PS51755"/>
    </source>
</evidence>
<dbReference type="InterPro" id="IPR016032">
    <property type="entry name" value="Sig_transdc_resp-reg_C-effctor"/>
</dbReference>
<keyword evidence="1 2" id="KW-0238">DNA-binding</keyword>
<evidence type="ECO:0000313" key="5">
    <source>
        <dbReference type="Proteomes" id="UP000231252"/>
    </source>
</evidence>
<dbReference type="Gene3D" id="1.10.10.10">
    <property type="entry name" value="Winged helix-like DNA-binding domain superfamily/Winged helix DNA-binding domain"/>
    <property type="match status" value="1"/>
</dbReference>
<reference evidence="5" key="1">
    <citation type="submission" date="2017-09" db="EMBL/GenBank/DDBJ databases">
        <title>Depth-based differentiation of microbial function through sediment-hosted aquifers and enrichment of novel symbionts in the deep terrestrial subsurface.</title>
        <authorList>
            <person name="Probst A.J."/>
            <person name="Ladd B."/>
            <person name="Jarett J.K."/>
            <person name="Geller-Mcgrath D.E."/>
            <person name="Sieber C.M.K."/>
            <person name="Emerson J.B."/>
            <person name="Anantharaman K."/>
            <person name="Thomas B.C."/>
            <person name="Malmstrom R."/>
            <person name="Stieglmeier M."/>
            <person name="Klingl A."/>
            <person name="Woyke T."/>
            <person name="Ryan C.M."/>
            <person name="Banfield J.F."/>
        </authorList>
    </citation>
    <scope>NUCLEOTIDE SEQUENCE [LARGE SCALE GENOMIC DNA]</scope>
</reference>
<feature type="DNA-binding region" description="OmpR/PhoB-type" evidence="2">
    <location>
        <begin position="243"/>
        <end position="346"/>
    </location>
</feature>
<dbReference type="EMBL" id="PEYU01000002">
    <property type="protein sequence ID" value="PIS22763.1"/>
    <property type="molecule type" value="Genomic_DNA"/>
</dbReference>
<evidence type="ECO:0000256" key="2">
    <source>
        <dbReference type="PROSITE-ProRule" id="PRU01091"/>
    </source>
</evidence>
<sequence>MVAISKTSITTWEYRRDYQTTLVVGTCYLIANGFFRNNGFYPVPANRSYREFNTVLLPKVDYNKIHRFWNRAEKIHWDFLPTIVDKDLYTKVDSLISKDLIPPEYQGTAKIWEKAENEVVAEITKILHLNTNQISKIYVHPTRFGLNSTFEITQSPQKVFRIHLREDADIHQIAFALVSALTRMFVIKNLSGSWEESQIIADWVIRQSSVGSVLKKYQGSTNFAGTINAIRSKENGNIVKISQDFCSKCGIPFKESNFTASNGDIFVNKQKLELPNMSRKILTRLVENKGVIVTPDDISIVLGMTEETFSLYAVSKAIQRVRDELEKNKLSATYIQTFRRGGYMLR</sequence>
<dbReference type="InterPro" id="IPR036388">
    <property type="entry name" value="WH-like_DNA-bd_sf"/>
</dbReference>
<dbReference type="Proteomes" id="UP000231252">
    <property type="component" value="Unassembled WGS sequence"/>
</dbReference>
<dbReference type="Pfam" id="PF00486">
    <property type="entry name" value="Trans_reg_C"/>
    <property type="match status" value="1"/>
</dbReference>
<evidence type="ECO:0000256" key="1">
    <source>
        <dbReference type="ARBA" id="ARBA00023125"/>
    </source>
</evidence>
<evidence type="ECO:0000313" key="4">
    <source>
        <dbReference type="EMBL" id="PIS22763.1"/>
    </source>
</evidence>
<accession>A0A2H0XCW8</accession>
<dbReference type="GO" id="GO:0000160">
    <property type="term" value="P:phosphorelay signal transduction system"/>
    <property type="evidence" value="ECO:0007669"/>
    <property type="project" value="InterPro"/>
</dbReference>
<dbReference type="AlphaFoldDB" id="A0A2H0XCW8"/>
<dbReference type="SUPFAM" id="SSF46894">
    <property type="entry name" value="C-terminal effector domain of the bipartite response regulators"/>
    <property type="match status" value="1"/>
</dbReference>
<feature type="domain" description="OmpR/PhoB-type" evidence="3">
    <location>
        <begin position="243"/>
        <end position="346"/>
    </location>
</feature>
<proteinExistence type="predicted"/>
<dbReference type="PROSITE" id="PS51755">
    <property type="entry name" value="OMPR_PHOB"/>
    <property type="match status" value="1"/>
</dbReference>
<protein>
    <recommendedName>
        <fullName evidence="3">OmpR/PhoB-type domain-containing protein</fullName>
    </recommendedName>
</protein>
<dbReference type="GO" id="GO:0003677">
    <property type="term" value="F:DNA binding"/>
    <property type="evidence" value="ECO:0007669"/>
    <property type="project" value="UniProtKB-UniRule"/>
</dbReference>
<dbReference type="InterPro" id="IPR001867">
    <property type="entry name" value="OmpR/PhoB-type_DNA-bd"/>
</dbReference>
<dbReference type="GO" id="GO:0006355">
    <property type="term" value="P:regulation of DNA-templated transcription"/>
    <property type="evidence" value="ECO:0007669"/>
    <property type="project" value="InterPro"/>
</dbReference>
<comment type="caution">
    <text evidence="4">The sequence shown here is derived from an EMBL/GenBank/DDBJ whole genome shotgun (WGS) entry which is preliminary data.</text>
</comment>
<name>A0A2H0XCW8_UNCKA</name>
<gene>
    <name evidence="4" type="ORF">COT50_00080</name>
</gene>